<feature type="chain" id="PRO_5047141193" evidence="1">
    <location>
        <begin position="22"/>
        <end position="166"/>
    </location>
</feature>
<comment type="caution">
    <text evidence="2">The sequence shown here is derived from an EMBL/GenBank/DDBJ whole genome shotgun (WGS) entry which is preliminary data.</text>
</comment>
<gene>
    <name evidence="2" type="ORF">Megvenef_00083</name>
</gene>
<evidence type="ECO:0000313" key="2">
    <source>
        <dbReference type="EMBL" id="MEA0970134.1"/>
    </source>
</evidence>
<accession>A0ABU5NAD9</accession>
<proteinExistence type="predicted"/>
<dbReference type="EMBL" id="JARJFB010000003">
    <property type="protein sequence ID" value="MEA0970134.1"/>
    <property type="molecule type" value="Genomic_DNA"/>
</dbReference>
<dbReference type="RefSeq" id="WP_322776041.1">
    <property type="nucleotide sequence ID" value="NZ_JARJFB010000003.1"/>
</dbReference>
<dbReference type="Pfam" id="PF12100">
    <property type="entry name" value="DUF3576"/>
    <property type="match status" value="1"/>
</dbReference>
<reference evidence="2 3" key="1">
    <citation type="submission" date="2023-03" db="EMBL/GenBank/DDBJ databases">
        <title>Host association and intracellularity evolved multiple times independently in the Rickettsiales.</title>
        <authorList>
            <person name="Castelli M."/>
            <person name="Nardi T."/>
            <person name="Gammuto L."/>
            <person name="Bellinzona G."/>
            <person name="Sabaneyeva E."/>
            <person name="Potekhin A."/>
            <person name="Serra V."/>
            <person name="Petroni G."/>
            <person name="Sassera D."/>
        </authorList>
    </citation>
    <scope>NUCLEOTIDE SEQUENCE [LARGE SCALE GENOMIC DNA]</scope>
    <source>
        <strain evidence="2 3">Sr 2-6</strain>
    </source>
</reference>
<dbReference type="Proteomes" id="UP001291687">
    <property type="component" value="Unassembled WGS sequence"/>
</dbReference>
<feature type="signal peptide" evidence="1">
    <location>
        <begin position="1"/>
        <end position="21"/>
    </location>
</feature>
<organism evidence="2 3">
    <name type="scientific">Candidatus Megaera venefica</name>
    <dbReference type="NCBI Taxonomy" id="2055910"/>
    <lineage>
        <taxon>Bacteria</taxon>
        <taxon>Pseudomonadati</taxon>
        <taxon>Pseudomonadota</taxon>
        <taxon>Alphaproteobacteria</taxon>
        <taxon>Rickettsiales</taxon>
        <taxon>Rickettsiaceae</taxon>
        <taxon>Candidatus Megaera</taxon>
    </lineage>
</organism>
<keyword evidence="1" id="KW-0732">Signal</keyword>
<evidence type="ECO:0000256" key="1">
    <source>
        <dbReference type="SAM" id="SignalP"/>
    </source>
</evidence>
<evidence type="ECO:0000313" key="3">
    <source>
        <dbReference type="Proteomes" id="UP001291687"/>
    </source>
</evidence>
<sequence length="166" mass="18722">MRIILVSMFSAIILFAAQLFASDYPQTQVEREMDEMGSLLGGEGIIFRPGKERSNATKAKIGNVNKYLFQASIDVLKFAPLSSADSKGGVIITEWYSPKDQKNTQFKVTVYIKDDLITPEGLEVIAFERKRVDGKWSEDHQSSTIAKVLEDKIIRKARDLYLQSAR</sequence>
<dbReference type="InterPro" id="IPR021959">
    <property type="entry name" value="DUF3576"/>
</dbReference>
<name>A0ABU5NAD9_9RICK</name>
<protein>
    <submittedName>
        <fullName evidence="2">DUF3576 domain-containing protein</fullName>
    </submittedName>
</protein>
<keyword evidence="3" id="KW-1185">Reference proteome</keyword>